<evidence type="ECO:0000313" key="1">
    <source>
        <dbReference type="EMBL" id="MPC59502.1"/>
    </source>
</evidence>
<dbReference type="AlphaFoldDB" id="A0A5B7GKJ7"/>
<accession>A0A5B7GKJ7</accession>
<reference evidence="1 2" key="1">
    <citation type="submission" date="2019-05" db="EMBL/GenBank/DDBJ databases">
        <title>Another draft genome of Portunus trituberculatus and its Hox gene families provides insights of decapod evolution.</title>
        <authorList>
            <person name="Jeong J.-H."/>
            <person name="Song I."/>
            <person name="Kim S."/>
            <person name="Choi T."/>
            <person name="Kim D."/>
            <person name="Ryu S."/>
            <person name="Kim W."/>
        </authorList>
    </citation>
    <scope>NUCLEOTIDE SEQUENCE [LARGE SCALE GENOMIC DNA]</scope>
    <source>
        <tissue evidence="1">Muscle</tissue>
    </source>
</reference>
<organism evidence="1 2">
    <name type="scientific">Portunus trituberculatus</name>
    <name type="common">Swimming crab</name>
    <name type="synonym">Neptunus trituberculatus</name>
    <dbReference type="NCBI Taxonomy" id="210409"/>
    <lineage>
        <taxon>Eukaryota</taxon>
        <taxon>Metazoa</taxon>
        <taxon>Ecdysozoa</taxon>
        <taxon>Arthropoda</taxon>
        <taxon>Crustacea</taxon>
        <taxon>Multicrustacea</taxon>
        <taxon>Malacostraca</taxon>
        <taxon>Eumalacostraca</taxon>
        <taxon>Eucarida</taxon>
        <taxon>Decapoda</taxon>
        <taxon>Pleocyemata</taxon>
        <taxon>Brachyura</taxon>
        <taxon>Eubrachyura</taxon>
        <taxon>Portunoidea</taxon>
        <taxon>Portunidae</taxon>
        <taxon>Portuninae</taxon>
        <taxon>Portunus</taxon>
    </lineage>
</organism>
<protein>
    <submittedName>
        <fullName evidence="1">Uncharacterized protein</fullName>
    </submittedName>
</protein>
<evidence type="ECO:0000313" key="2">
    <source>
        <dbReference type="Proteomes" id="UP000324222"/>
    </source>
</evidence>
<gene>
    <name evidence="1" type="ORF">E2C01_053522</name>
</gene>
<comment type="caution">
    <text evidence="1">The sequence shown here is derived from an EMBL/GenBank/DDBJ whole genome shotgun (WGS) entry which is preliminary data.</text>
</comment>
<sequence length="161" mass="17228">MRGSHVLSFRELTGRGRQGGTSSQFQPTIPTTSIVFSSPQPFLFPFLPCPPSPSLRLPDCSLPSLWRGARLSGPVMVSGFTAIHWLLNCPDRTNLVAVAVFCYSEAAGHVVSHQRLNILLLSALHATLGAVHGNLILSQPESCHFSNSAAPWQRAGSGTAP</sequence>
<proteinExistence type="predicted"/>
<keyword evidence="2" id="KW-1185">Reference proteome</keyword>
<name>A0A5B7GKJ7_PORTR</name>
<dbReference type="EMBL" id="VSRR010016621">
    <property type="protein sequence ID" value="MPC59502.1"/>
    <property type="molecule type" value="Genomic_DNA"/>
</dbReference>
<dbReference type="Proteomes" id="UP000324222">
    <property type="component" value="Unassembled WGS sequence"/>
</dbReference>